<evidence type="ECO:0008006" key="4">
    <source>
        <dbReference type="Google" id="ProtNLM"/>
    </source>
</evidence>
<accession>A0A8H6ZCG2</accession>
<protein>
    <recommendedName>
        <fullName evidence="4">Type II toxin-antitoxin system HicA family toxin</fullName>
    </recommendedName>
</protein>
<feature type="region of interest" description="Disordered" evidence="1">
    <location>
        <begin position="22"/>
        <end position="47"/>
    </location>
</feature>
<sequence>MKWDHFVQVMRAAGFTHDPSAAGSRVRFGPLNPRDGPSLAVHKPHPDTTLHLRNLRGIVKTLRKKYGGWLD</sequence>
<evidence type="ECO:0000313" key="3">
    <source>
        <dbReference type="Proteomes" id="UP000623467"/>
    </source>
</evidence>
<evidence type="ECO:0000256" key="1">
    <source>
        <dbReference type="SAM" id="MobiDB-lite"/>
    </source>
</evidence>
<name>A0A8H6ZCG2_9AGAR</name>
<dbReference type="OrthoDB" id="2922289at2759"/>
<dbReference type="EMBL" id="JACAZH010000001">
    <property type="protein sequence ID" value="KAF7376403.1"/>
    <property type="molecule type" value="Genomic_DNA"/>
</dbReference>
<organism evidence="2 3">
    <name type="scientific">Mycena sanguinolenta</name>
    <dbReference type="NCBI Taxonomy" id="230812"/>
    <lineage>
        <taxon>Eukaryota</taxon>
        <taxon>Fungi</taxon>
        <taxon>Dikarya</taxon>
        <taxon>Basidiomycota</taxon>
        <taxon>Agaricomycotina</taxon>
        <taxon>Agaricomycetes</taxon>
        <taxon>Agaricomycetidae</taxon>
        <taxon>Agaricales</taxon>
        <taxon>Marasmiineae</taxon>
        <taxon>Mycenaceae</taxon>
        <taxon>Mycena</taxon>
    </lineage>
</organism>
<keyword evidence="3" id="KW-1185">Reference proteome</keyword>
<reference evidence="2" key="1">
    <citation type="submission" date="2020-05" db="EMBL/GenBank/DDBJ databases">
        <title>Mycena genomes resolve the evolution of fungal bioluminescence.</title>
        <authorList>
            <person name="Tsai I.J."/>
        </authorList>
    </citation>
    <scope>NUCLEOTIDE SEQUENCE</scope>
    <source>
        <strain evidence="2">160909Yilan</strain>
    </source>
</reference>
<dbReference type="Proteomes" id="UP000623467">
    <property type="component" value="Unassembled WGS sequence"/>
</dbReference>
<proteinExistence type="predicted"/>
<comment type="caution">
    <text evidence="2">The sequence shown here is derived from an EMBL/GenBank/DDBJ whole genome shotgun (WGS) entry which is preliminary data.</text>
</comment>
<gene>
    <name evidence="2" type="ORF">MSAN_00055800</name>
</gene>
<evidence type="ECO:0000313" key="2">
    <source>
        <dbReference type="EMBL" id="KAF7376403.1"/>
    </source>
</evidence>
<dbReference type="AlphaFoldDB" id="A0A8H6ZCG2"/>